<organism evidence="2 3">
    <name type="scientific">Astrephomene gubernaculifera</name>
    <dbReference type="NCBI Taxonomy" id="47775"/>
    <lineage>
        <taxon>Eukaryota</taxon>
        <taxon>Viridiplantae</taxon>
        <taxon>Chlorophyta</taxon>
        <taxon>core chlorophytes</taxon>
        <taxon>Chlorophyceae</taxon>
        <taxon>CS clade</taxon>
        <taxon>Chlamydomonadales</taxon>
        <taxon>Astrephomenaceae</taxon>
        <taxon>Astrephomene</taxon>
    </lineage>
</organism>
<sequence length="478" mass="53914">MGITKEQQTQKLLTLKALEDAKGRSRHPRSPAVFRETALDTHKTLASDFDGPDYIMPRRDYPTRIGSATVLEANRQKKAALEALLRTSQFSAPGEVRSVFVPTAQQLPVCLAAGERRANVAASEWALLDTLGVTMFDREREREERAVRVLQRQQRVALDGQMAALQQTRREAEAAKAAERQAVLSGVFEHHARTRQRLDSQRVANMQLRKEREGMLAEARAVREASVAARREEEARLVAQERAKLDADRAAAAERAAALRERVARDMMENEVQLVKRRQAEAAQKAADAETSKRMAEMMLSQERAREGVAEAIQAKVMARAGRAGTKALDDKRERIEREDRLIAEATREAERREAEREAADAAKRARQKAEMFAVNEELKRAKAEREAAAREAEQRARAAAEIRSAAERAEAERRQLESRERAALTKRIVASQAEEARIQAKYADIFMTEQERKLNRELLDEAFITVGEPRQLSVIIK</sequence>
<dbReference type="Proteomes" id="UP001054857">
    <property type="component" value="Unassembled WGS sequence"/>
</dbReference>
<proteinExistence type="predicted"/>
<accession>A0AAD3HPV4</accession>
<keyword evidence="3" id="KW-1185">Reference proteome</keyword>
<evidence type="ECO:0000313" key="2">
    <source>
        <dbReference type="EMBL" id="GFR48427.1"/>
    </source>
</evidence>
<feature type="coiled-coil region" evidence="1">
    <location>
        <begin position="329"/>
        <end position="427"/>
    </location>
</feature>
<keyword evidence="1" id="KW-0175">Coiled coil</keyword>
<evidence type="ECO:0000256" key="1">
    <source>
        <dbReference type="SAM" id="Coils"/>
    </source>
</evidence>
<gene>
    <name evidence="2" type="ORF">Agub_g10323</name>
</gene>
<dbReference type="AlphaFoldDB" id="A0AAD3HPV4"/>
<feature type="coiled-coil region" evidence="1">
    <location>
        <begin position="155"/>
        <end position="285"/>
    </location>
</feature>
<reference evidence="2 3" key="1">
    <citation type="journal article" date="2021" name="Sci. Rep.">
        <title>Genome sequencing of the multicellular alga Astrephomene provides insights into convergent evolution of germ-soma differentiation.</title>
        <authorList>
            <person name="Yamashita S."/>
            <person name="Yamamoto K."/>
            <person name="Matsuzaki R."/>
            <person name="Suzuki S."/>
            <person name="Yamaguchi H."/>
            <person name="Hirooka S."/>
            <person name="Minakuchi Y."/>
            <person name="Miyagishima S."/>
            <person name="Kawachi M."/>
            <person name="Toyoda A."/>
            <person name="Nozaki H."/>
        </authorList>
    </citation>
    <scope>NUCLEOTIDE SEQUENCE [LARGE SCALE GENOMIC DNA]</scope>
    <source>
        <strain evidence="2 3">NIES-4017</strain>
    </source>
</reference>
<evidence type="ECO:0000313" key="3">
    <source>
        <dbReference type="Proteomes" id="UP001054857"/>
    </source>
</evidence>
<dbReference type="EMBL" id="BMAR01000023">
    <property type="protein sequence ID" value="GFR48427.1"/>
    <property type="molecule type" value="Genomic_DNA"/>
</dbReference>
<protein>
    <submittedName>
        <fullName evidence="2">Uncharacterized protein</fullName>
    </submittedName>
</protein>
<name>A0AAD3HPV4_9CHLO</name>
<comment type="caution">
    <text evidence="2">The sequence shown here is derived from an EMBL/GenBank/DDBJ whole genome shotgun (WGS) entry which is preliminary data.</text>
</comment>